<accession>A0A5D4NX90</accession>
<dbReference type="InterPro" id="IPR052509">
    <property type="entry name" value="Metal_resp_DNA-bind_regulator"/>
</dbReference>
<dbReference type="Proteomes" id="UP000322267">
    <property type="component" value="Unassembled WGS sequence"/>
</dbReference>
<dbReference type="RefSeq" id="WP_148939469.1">
    <property type="nucleotide sequence ID" value="NZ_VTEI01000003.1"/>
</dbReference>
<gene>
    <name evidence="2" type="ORF">FZC78_09650</name>
</gene>
<dbReference type="AlphaFoldDB" id="A0A5D4NX90"/>
<feature type="domain" description="Transcription regulator PadR N-terminal" evidence="1">
    <location>
        <begin position="16"/>
        <end position="87"/>
    </location>
</feature>
<name>A0A5D4NX90_9BACI</name>
<dbReference type="PANTHER" id="PTHR33169:SF25">
    <property type="entry name" value="DNA-BINDING PROTEIN YIZB-RELATED"/>
    <property type="match status" value="1"/>
</dbReference>
<dbReference type="Pfam" id="PF03551">
    <property type="entry name" value="PadR"/>
    <property type="match status" value="1"/>
</dbReference>
<dbReference type="InterPro" id="IPR005149">
    <property type="entry name" value="Tscrpt_reg_PadR_N"/>
</dbReference>
<dbReference type="InterPro" id="IPR036390">
    <property type="entry name" value="WH_DNA-bd_sf"/>
</dbReference>
<dbReference type="EMBL" id="VTEI01000003">
    <property type="protein sequence ID" value="TYS18078.1"/>
    <property type="molecule type" value="Genomic_DNA"/>
</dbReference>
<proteinExistence type="predicted"/>
<dbReference type="InterPro" id="IPR036388">
    <property type="entry name" value="WH-like_DNA-bd_sf"/>
</dbReference>
<dbReference type="Gene3D" id="1.10.10.10">
    <property type="entry name" value="Winged helix-like DNA-binding domain superfamily/Winged helix DNA-binding domain"/>
    <property type="match status" value="1"/>
</dbReference>
<evidence type="ECO:0000313" key="2">
    <source>
        <dbReference type="EMBL" id="TYS18078.1"/>
    </source>
</evidence>
<evidence type="ECO:0000313" key="3">
    <source>
        <dbReference type="Proteomes" id="UP000322267"/>
    </source>
</evidence>
<dbReference type="SUPFAM" id="SSF46785">
    <property type="entry name" value="Winged helix' DNA-binding domain"/>
    <property type="match status" value="1"/>
</dbReference>
<dbReference type="OrthoDB" id="9791785at2"/>
<comment type="caution">
    <text evidence="2">The sequence shown here is derived from an EMBL/GenBank/DDBJ whole genome shotgun (WGS) entry which is preliminary data.</text>
</comment>
<protein>
    <submittedName>
        <fullName evidence="2">PadR family transcriptional regulator</fullName>
    </submittedName>
</protein>
<dbReference type="PANTHER" id="PTHR33169">
    <property type="entry name" value="PADR-FAMILY TRANSCRIPTIONAL REGULATOR"/>
    <property type="match status" value="1"/>
</dbReference>
<sequence>MSLKSQMLKGILEGCILAVINESPTYGYELYVKLSGRGMDTVSEGSIYPVLLRLQKEGLIQGKMKESTSGPNRKYYTLTPAGENALEQFSLEWTKLSTSVNSIFKGGKTSDSQGIDRD</sequence>
<reference evidence="2 3" key="1">
    <citation type="submission" date="2019-08" db="EMBL/GenBank/DDBJ databases">
        <title>Bacillus genomes from the desert of Cuatro Cienegas, Coahuila.</title>
        <authorList>
            <person name="Olmedo-Alvarez G."/>
        </authorList>
    </citation>
    <scope>NUCLEOTIDE SEQUENCE [LARGE SCALE GENOMIC DNA]</scope>
    <source>
        <strain evidence="2 3">CH34_1T</strain>
    </source>
</reference>
<organism evidence="2 3">
    <name type="scientific">Rossellomorea vietnamensis</name>
    <dbReference type="NCBI Taxonomy" id="218284"/>
    <lineage>
        <taxon>Bacteria</taxon>
        <taxon>Bacillati</taxon>
        <taxon>Bacillota</taxon>
        <taxon>Bacilli</taxon>
        <taxon>Bacillales</taxon>
        <taxon>Bacillaceae</taxon>
        <taxon>Rossellomorea</taxon>
    </lineage>
</organism>
<evidence type="ECO:0000259" key="1">
    <source>
        <dbReference type="Pfam" id="PF03551"/>
    </source>
</evidence>